<reference evidence="14 15" key="1">
    <citation type="submission" date="2018-05" db="EMBL/GenBank/DDBJ databases">
        <title>Genomic Encyclopedia of Type Strains, Phase IV (KMG-IV): sequencing the most valuable type-strain genomes for metagenomic binning, comparative biology and taxonomic classification.</title>
        <authorList>
            <person name="Goeker M."/>
        </authorList>
    </citation>
    <scope>NUCLEOTIDE SEQUENCE [LARGE SCALE GENOMIC DNA]</scope>
    <source>
        <strain evidence="14 15">DSM 16791</strain>
    </source>
</reference>
<dbReference type="PANTHER" id="PTHR45339:SF1">
    <property type="entry name" value="HYBRID SIGNAL TRANSDUCTION HISTIDINE KINASE J"/>
    <property type="match status" value="1"/>
</dbReference>
<dbReference type="Pfam" id="PF00072">
    <property type="entry name" value="Response_reg"/>
    <property type="match status" value="1"/>
</dbReference>
<dbReference type="InterPro" id="IPR003594">
    <property type="entry name" value="HATPase_dom"/>
</dbReference>
<comment type="catalytic activity">
    <reaction evidence="1">
        <text>ATP + protein L-histidine = ADP + protein N-phospho-L-histidine.</text>
        <dbReference type="EC" id="2.7.13.3"/>
    </reaction>
</comment>
<evidence type="ECO:0000313" key="14">
    <source>
        <dbReference type="EMBL" id="PWW00087.1"/>
    </source>
</evidence>
<dbReference type="Gene3D" id="3.30.450.20">
    <property type="entry name" value="PAS domain"/>
    <property type="match status" value="1"/>
</dbReference>
<evidence type="ECO:0000256" key="7">
    <source>
        <dbReference type="ARBA" id="ARBA00022840"/>
    </source>
</evidence>
<dbReference type="InterPro" id="IPR036890">
    <property type="entry name" value="HATPase_C_sf"/>
</dbReference>
<dbReference type="PRINTS" id="PR00344">
    <property type="entry name" value="BCTRLSENSOR"/>
</dbReference>
<dbReference type="Proteomes" id="UP000246352">
    <property type="component" value="Unassembled WGS sequence"/>
</dbReference>
<dbReference type="OrthoDB" id="9810730at2"/>
<evidence type="ECO:0000256" key="6">
    <source>
        <dbReference type="ARBA" id="ARBA00022777"/>
    </source>
</evidence>
<dbReference type="FunFam" id="3.30.565.10:FF:000010">
    <property type="entry name" value="Sensor histidine kinase RcsC"/>
    <property type="match status" value="1"/>
</dbReference>
<organism evidence="14 15">
    <name type="scientific">Hoeflea marina</name>
    <dbReference type="NCBI Taxonomy" id="274592"/>
    <lineage>
        <taxon>Bacteria</taxon>
        <taxon>Pseudomonadati</taxon>
        <taxon>Pseudomonadota</taxon>
        <taxon>Alphaproteobacteria</taxon>
        <taxon>Hyphomicrobiales</taxon>
        <taxon>Rhizobiaceae</taxon>
        <taxon>Hoeflea</taxon>
    </lineage>
</organism>
<protein>
    <recommendedName>
        <fullName evidence="10">Sensory/regulatory protein RpfC</fullName>
        <ecNumber evidence="2">2.7.13.3</ecNumber>
    </recommendedName>
</protein>
<dbReference type="InterPro" id="IPR004358">
    <property type="entry name" value="Sig_transdc_His_kin-like_C"/>
</dbReference>
<sequence>MAGIAASLALGSPLLLVGTLMTVGLVAILPFVGRAAVPVTAPMRVVAPPLVPGTDEPQPSNSFDEYSIDRNWEIDETAVQIVTVFDALGDMFAACSMDGEIVFANTVFRQFTGVADPVGLTLADIGIHPHAVENGREVWCGEGDTDSIWTWHETAARDPASGLLYMHCIGRDVTAARLAGNELEQARERAEAANRAKTRFLGTVSHEIRTPLNGILGMTHLLDNTEVTPEQASYLKIVRESGQSLLALIEDLLDVTSIEAGRFHLRHEEGDLYELVHGVTELMAARAHEKNIEIAVHIAPDVPHRIFSDMGRLRQVLFNLIGNAIKFTEKGGVLIEVACEDSMLRCSVADTGPGLRAEDRERVFLEFERADDGATRRHGGAGLGLSISARIIEALKGTISVDSTIGKGSTFEFRVPIEAPAEQTSDRAGLPGRRALSKHAVLVLAPKGPVATSLVWTVRDLGGQAEAADTLDDMIAALTRLNLSGRLVTDILIDRRMADQAAQLLESTSAMFGPGVEQTLVIAPEDSRDISQTSETAATAWLVRPVRARSLVDVLTSRDDREDRNRLSNAISVEKLARPGNESTLDILLAEDNPVNALVVRSILAREGHRITVVENGSMLVDEAMNRPDGKNPFDLIITDLSMPVMDGKSAIVMIRAREETDNLSRLPIIVLSADGQAETRDELLSIGADGHAEKPIDPAWLLSLVSMTVRAGKARA</sequence>
<dbReference type="InterPro" id="IPR011006">
    <property type="entry name" value="CheY-like_superfamily"/>
</dbReference>
<evidence type="ECO:0000256" key="1">
    <source>
        <dbReference type="ARBA" id="ARBA00000085"/>
    </source>
</evidence>
<feature type="modified residue" description="4-aspartylphosphate" evidence="11">
    <location>
        <position position="640"/>
    </location>
</feature>
<keyword evidence="3 11" id="KW-0597">Phosphoprotein</keyword>
<evidence type="ECO:0000259" key="13">
    <source>
        <dbReference type="PROSITE" id="PS50110"/>
    </source>
</evidence>
<comment type="subunit">
    <text evidence="9">At low DSF concentrations, interacts with RpfF.</text>
</comment>
<dbReference type="GO" id="GO:0005524">
    <property type="term" value="F:ATP binding"/>
    <property type="evidence" value="ECO:0007669"/>
    <property type="project" value="UniProtKB-KW"/>
</dbReference>
<comment type="caution">
    <text evidence="14">The sequence shown here is derived from an EMBL/GenBank/DDBJ whole genome shotgun (WGS) entry which is preliminary data.</text>
</comment>
<keyword evidence="8" id="KW-0902">Two-component regulatory system</keyword>
<evidence type="ECO:0000256" key="3">
    <source>
        <dbReference type="ARBA" id="ARBA00022553"/>
    </source>
</evidence>
<gene>
    <name evidence="14" type="ORF">DFR52_103289</name>
</gene>
<dbReference type="FunFam" id="1.10.287.130:FF:000002">
    <property type="entry name" value="Two-component osmosensing histidine kinase"/>
    <property type="match status" value="1"/>
</dbReference>
<dbReference type="SUPFAM" id="SSF52172">
    <property type="entry name" value="CheY-like"/>
    <property type="match status" value="1"/>
</dbReference>
<dbReference type="CDD" id="cd00082">
    <property type="entry name" value="HisKA"/>
    <property type="match status" value="1"/>
</dbReference>
<dbReference type="EMBL" id="QGTR01000003">
    <property type="protein sequence ID" value="PWW00087.1"/>
    <property type="molecule type" value="Genomic_DNA"/>
</dbReference>
<dbReference type="CDD" id="cd16922">
    <property type="entry name" value="HATPase_EvgS-ArcB-TorS-like"/>
    <property type="match status" value="1"/>
</dbReference>
<dbReference type="RefSeq" id="WP_158284953.1">
    <property type="nucleotide sequence ID" value="NZ_QGTR01000003.1"/>
</dbReference>
<dbReference type="Gene3D" id="1.10.287.130">
    <property type="match status" value="1"/>
</dbReference>
<dbReference type="Gene3D" id="3.40.50.2300">
    <property type="match status" value="1"/>
</dbReference>
<dbReference type="PANTHER" id="PTHR45339">
    <property type="entry name" value="HYBRID SIGNAL TRANSDUCTION HISTIDINE KINASE J"/>
    <property type="match status" value="1"/>
</dbReference>
<evidence type="ECO:0000256" key="4">
    <source>
        <dbReference type="ARBA" id="ARBA00022679"/>
    </source>
</evidence>
<dbReference type="InterPro" id="IPR003661">
    <property type="entry name" value="HisK_dim/P_dom"/>
</dbReference>
<dbReference type="EC" id="2.7.13.3" evidence="2"/>
<dbReference type="GO" id="GO:0000155">
    <property type="term" value="F:phosphorelay sensor kinase activity"/>
    <property type="evidence" value="ECO:0007669"/>
    <property type="project" value="InterPro"/>
</dbReference>
<dbReference type="AlphaFoldDB" id="A0A317PM11"/>
<dbReference type="SMART" id="SM00388">
    <property type="entry name" value="HisKA"/>
    <property type="match status" value="1"/>
</dbReference>
<dbReference type="SMART" id="SM00387">
    <property type="entry name" value="HATPase_c"/>
    <property type="match status" value="1"/>
</dbReference>
<evidence type="ECO:0000256" key="10">
    <source>
        <dbReference type="ARBA" id="ARBA00068150"/>
    </source>
</evidence>
<evidence type="ECO:0000256" key="9">
    <source>
        <dbReference type="ARBA" id="ARBA00064003"/>
    </source>
</evidence>
<dbReference type="Gene3D" id="3.30.565.10">
    <property type="entry name" value="Histidine kinase-like ATPase, C-terminal domain"/>
    <property type="match status" value="1"/>
</dbReference>
<dbReference type="CDD" id="cd17546">
    <property type="entry name" value="REC_hyHK_CKI1_RcsC-like"/>
    <property type="match status" value="1"/>
</dbReference>
<dbReference type="InterPro" id="IPR036097">
    <property type="entry name" value="HisK_dim/P_sf"/>
</dbReference>
<feature type="domain" description="Histidine kinase" evidence="12">
    <location>
        <begin position="203"/>
        <end position="419"/>
    </location>
</feature>
<dbReference type="Pfam" id="PF02518">
    <property type="entry name" value="HATPase_c"/>
    <property type="match status" value="1"/>
</dbReference>
<feature type="domain" description="Response regulatory" evidence="13">
    <location>
        <begin position="586"/>
        <end position="710"/>
    </location>
</feature>
<dbReference type="SUPFAM" id="SSF47384">
    <property type="entry name" value="Homodimeric domain of signal transducing histidine kinase"/>
    <property type="match status" value="1"/>
</dbReference>
<keyword evidence="15" id="KW-1185">Reference proteome</keyword>
<keyword evidence="5" id="KW-0547">Nucleotide-binding</keyword>
<evidence type="ECO:0000313" key="15">
    <source>
        <dbReference type="Proteomes" id="UP000246352"/>
    </source>
</evidence>
<dbReference type="InterPro" id="IPR035965">
    <property type="entry name" value="PAS-like_dom_sf"/>
</dbReference>
<accession>A0A317PM11</accession>
<dbReference type="SUPFAM" id="SSF55785">
    <property type="entry name" value="PYP-like sensor domain (PAS domain)"/>
    <property type="match status" value="1"/>
</dbReference>
<proteinExistence type="predicted"/>
<dbReference type="PROSITE" id="PS50109">
    <property type="entry name" value="HIS_KIN"/>
    <property type="match status" value="1"/>
</dbReference>
<dbReference type="SUPFAM" id="SSF55874">
    <property type="entry name" value="ATPase domain of HSP90 chaperone/DNA topoisomerase II/histidine kinase"/>
    <property type="match status" value="1"/>
</dbReference>
<dbReference type="PROSITE" id="PS50110">
    <property type="entry name" value="RESPONSE_REGULATORY"/>
    <property type="match status" value="1"/>
</dbReference>
<dbReference type="InterPro" id="IPR005467">
    <property type="entry name" value="His_kinase_dom"/>
</dbReference>
<keyword evidence="7" id="KW-0067">ATP-binding</keyword>
<keyword evidence="6 14" id="KW-0418">Kinase</keyword>
<evidence type="ECO:0000256" key="8">
    <source>
        <dbReference type="ARBA" id="ARBA00023012"/>
    </source>
</evidence>
<dbReference type="InterPro" id="IPR001789">
    <property type="entry name" value="Sig_transdc_resp-reg_receiver"/>
</dbReference>
<keyword evidence="4" id="KW-0808">Transferase</keyword>
<dbReference type="Pfam" id="PF00512">
    <property type="entry name" value="HisKA"/>
    <property type="match status" value="1"/>
</dbReference>
<evidence type="ECO:0000256" key="11">
    <source>
        <dbReference type="PROSITE-ProRule" id="PRU00169"/>
    </source>
</evidence>
<evidence type="ECO:0000256" key="2">
    <source>
        <dbReference type="ARBA" id="ARBA00012438"/>
    </source>
</evidence>
<evidence type="ECO:0000259" key="12">
    <source>
        <dbReference type="PROSITE" id="PS50109"/>
    </source>
</evidence>
<name>A0A317PM11_9HYPH</name>
<dbReference type="SMART" id="SM00448">
    <property type="entry name" value="REC"/>
    <property type="match status" value="1"/>
</dbReference>
<evidence type="ECO:0000256" key="5">
    <source>
        <dbReference type="ARBA" id="ARBA00022741"/>
    </source>
</evidence>